<dbReference type="EMBL" id="BLLF01005258">
    <property type="protein sequence ID" value="GFH30963.1"/>
    <property type="molecule type" value="Genomic_DNA"/>
</dbReference>
<reference evidence="1 2" key="1">
    <citation type="submission" date="2020-02" db="EMBL/GenBank/DDBJ databases">
        <title>Draft genome sequence of Haematococcus lacustris strain NIES-144.</title>
        <authorList>
            <person name="Morimoto D."/>
            <person name="Nakagawa S."/>
            <person name="Yoshida T."/>
            <person name="Sawayama S."/>
        </authorList>
    </citation>
    <scope>NUCLEOTIDE SEQUENCE [LARGE SCALE GENOMIC DNA]</scope>
    <source>
        <strain evidence="1 2">NIES-144</strain>
    </source>
</reference>
<dbReference type="Proteomes" id="UP000485058">
    <property type="component" value="Unassembled WGS sequence"/>
</dbReference>
<protein>
    <submittedName>
        <fullName evidence="1">Uncharacterized protein</fullName>
    </submittedName>
</protein>
<gene>
    <name evidence="1" type="ORF">HaLaN_29904</name>
</gene>
<sequence length="85" mass="9071">VVDVQVGRPQRRPRVNPRNLTISASHWSLCSCTAACAREQITSARRVSLARYVDGSSVLTQAYGKTQTSPVVPCSITTLASIGVA</sequence>
<feature type="non-terminal residue" evidence="1">
    <location>
        <position position="1"/>
    </location>
</feature>
<evidence type="ECO:0000313" key="2">
    <source>
        <dbReference type="Proteomes" id="UP000485058"/>
    </source>
</evidence>
<name>A0A6A0AF46_HAELA</name>
<keyword evidence="2" id="KW-1185">Reference proteome</keyword>
<organism evidence="1 2">
    <name type="scientific">Haematococcus lacustris</name>
    <name type="common">Green alga</name>
    <name type="synonym">Haematococcus pluvialis</name>
    <dbReference type="NCBI Taxonomy" id="44745"/>
    <lineage>
        <taxon>Eukaryota</taxon>
        <taxon>Viridiplantae</taxon>
        <taxon>Chlorophyta</taxon>
        <taxon>core chlorophytes</taxon>
        <taxon>Chlorophyceae</taxon>
        <taxon>CS clade</taxon>
        <taxon>Chlamydomonadales</taxon>
        <taxon>Haematococcaceae</taxon>
        <taxon>Haematococcus</taxon>
    </lineage>
</organism>
<accession>A0A6A0AF46</accession>
<evidence type="ECO:0000313" key="1">
    <source>
        <dbReference type="EMBL" id="GFH30963.1"/>
    </source>
</evidence>
<proteinExistence type="predicted"/>
<dbReference type="AlphaFoldDB" id="A0A6A0AF46"/>
<feature type="non-terminal residue" evidence="1">
    <location>
        <position position="85"/>
    </location>
</feature>
<comment type="caution">
    <text evidence="1">The sequence shown here is derived from an EMBL/GenBank/DDBJ whole genome shotgun (WGS) entry which is preliminary data.</text>
</comment>